<name>A0A1H8SK13_9PROT</name>
<dbReference type="RefSeq" id="WP_090320590.1">
    <property type="nucleotide sequence ID" value="NZ_FNOE01000020.1"/>
</dbReference>
<accession>A0A1H8SK13</accession>
<evidence type="ECO:0000313" key="2">
    <source>
        <dbReference type="Proteomes" id="UP000198814"/>
    </source>
</evidence>
<evidence type="ECO:0000313" key="1">
    <source>
        <dbReference type="EMBL" id="SEO79022.1"/>
    </source>
</evidence>
<sequence>MKLSDRYKYECDTFRLLIEEFENQVNNYYEKNEQYISEMVAHDVDEYLPPKFIPNYKLTLTTFLLIEAQGLLDFFIPIIVNSLARIKNVSVSDFDETWKNGNVLCWVKHVLKEGLGLKYDFNQGSYCKLKEFYRIRNDLIHYGGYLSDRNKKLLEGKKGIRVSEISQLYVIEFSYCRDLINDIEEFFSDIHKNF</sequence>
<dbReference type="STRING" id="42354.SAMN05216333_11928"/>
<keyword evidence="2" id="KW-1185">Reference proteome</keyword>
<protein>
    <recommendedName>
        <fullName evidence="3">Cthe-2314-like HEPN domain-containing protein</fullName>
    </recommendedName>
</protein>
<reference evidence="2" key="1">
    <citation type="submission" date="2016-10" db="EMBL/GenBank/DDBJ databases">
        <authorList>
            <person name="Varghese N."/>
            <person name="Submissions S."/>
        </authorList>
    </citation>
    <scope>NUCLEOTIDE SEQUENCE [LARGE SCALE GENOMIC DNA]</scope>
    <source>
        <strain evidence="2">Nm76</strain>
    </source>
</reference>
<gene>
    <name evidence="1" type="ORF">SAMN05216333_11928</name>
</gene>
<dbReference type="Proteomes" id="UP000198814">
    <property type="component" value="Unassembled WGS sequence"/>
</dbReference>
<organism evidence="1 2">
    <name type="scientific">Nitrosomonas oligotropha</name>
    <dbReference type="NCBI Taxonomy" id="42354"/>
    <lineage>
        <taxon>Bacteria</taxon>
        <taxon>Pseudomonadati</taxon>
        <taxon>Pseudomonadota</taxon>
        <taxon>Betaproteobacteria</taxon>
        <taxon>Nitrosomonadales</taxon>
        <taxon>Nitrosomonadaceae</taxon>
        <taxon>Nitrosomonas</taxon>
    </lineage>
</organism>
<dbReference type="AlphaFoldDB" id="A0A1H8SK13"/>
<proteinExistence type="predicted"/>
<evidence type="ECO:0008006" key="3">
    <source>
        <dbReference type="Google" id="ProtNLM"/>
    </source>
</evidence>
<dbReference type="EMBL" id="FODO01000019">
    <property type="protein sequence ID" value="SEO79022.1"/>
    <property type="molecule type" value="Genomic_DNA"/>
</dbReference>